<organism evidence="2 3">
    <name type="scientific">Chaetoceros tenuissimus</name>
    <dbReference type="NCBI Taxonomy" id="426638"/>
    <lineage>
        <taxon>Eukaryota</taxon>
        <taxon>Sar</taxon>
        <taxon>Stramenopiles</taxon>
        <taxon>Ochrophyta</taxon>
        <taxon>Bacillariophyta</taxon>
        <taxon>Coscinodiscophyceae</taxon>
        <taxon>Chaetocerotophycidae</taxon>
        <taxon>Chaetocerotales</taxon>
        <taxon>Chaetocerotaceae</taxon>
        <taxon>Chaetoceros</taxon>
    </lineage>
</organism>
<reference evidence="2 3" key="1">
    <citation type="journal article" date="2021" name="Sci. Rep.">
        <title>The genome of the diatom Chaetoceros tenuissimus carries an ancient integrated fragment of an extant virus.</title>
        <authorList>
            <person name="Hongo Y."/>
            <person name="Kimura K."/>
            <person name="Takaki Y."/>
            <person name="Yoshida Y."/>
            <person name="Baba S."/>
            <person name="Kobayashi G."/>
            <person name="Nagasaki K."/>
            <person name="Hano T."/>
            <person name="Tomaru Y."/>
        </authorList>
    </citation>
    <scope>NUCLEOTIDE SEQUENCE [LARGE SCALE GENOMIC DNA]</scope>
    <source>
        <strain evidence="2 3">NIES-3715</strain>
    </source>
</reference>
<gene>
    <name evidence="2" type="ORF">CTEN210_04307</name>
</gene>
<accession>A0AAD3CKY0</accession>
<sequence length="134" mass="15715">MGKKSKRRNGKQKQKQKKVFVNSENAAPESNCEEQTINESVIESFPDDKVPSQNSSTSSKERRNKDIFEEADANIPKETQENYEYFFRYERMHGEEAARKIWKDWSPPEGTPDPHDIFNLDFPAEDDSFYNFDP</sequence>
<dbReference type="AlphaFoldDB" id="A0AAD3CKY0"/>
<evidence type="ECO:0000313" key="3">
    <source>
        <dbReference type="Proteomes" id="UP001054902"/>
    </source>
</evidence>
<feature type="compositionally biased region" description="Basic and acidic residues" evidence="1">
    <location>
        <begin position="59"/>
        <end position="68"/>
    </location>
</feature>
<feature type="compositionally biased region" description="Basic residues" evidence="1">
    <location>
        <begin position="1"/>
        <end position="18"/>
    </location>
</feature>
<protein>
    <submittedName>
        <fullName evidence="2">Uncharacterized protein</fullName>
    </submittedName>
</protein>
<keyword evidence="3" id="KW-1185">Reference proteome</keyword>
<dbReference type="Proteomes" id="UP001054902">
    <property type="component" value="Unassembled WGS sequence"/>
</dbReference>
<proteinExistence type="predicted"/>
<evidence type="ECO:0000313" key="2">
    <source>
        <dbReference type="EMBL" id="GFH47831.1"/>
    </source>
</evidence>
<name>A0AAD3CKY0_9STRA</name>
<comment type="caution">
    <text evidence="2">The sequence shown here is derived from an EMBL/GenBank/DDBJ whole genome shotgun (WGS) entry which is preliminary data.</text>
</comment>
<evidence type="ECO:0000256" key="1">
    <source>
        <dbReference type="SAM" id="MobiDB-lite"/>
    </source>
</evidence>
<feature type="region of interest" description="Disordered" evidence="1">
    <location>
        <begin position="1"/>
        <end position="75"/>
    </location>
</feature>
<dbReference type="EMBL" id="BLLK01000023">
    <property type="protein sequence ID" value="GFH47831.1"/>
    <property type="molecule type" value="Genomic_DNA"/>
</dbReference>